<organism evidence="2 3">
    <name type="scientific">Paractinoplanes ferrugineus</name>
    <dbReference type="NCBI Taxonomy" id="113564"/>
    <lineage>
        <taxon>Bacteria</taxon>
        <taxon>Bacillati</taxon>
        <taxon>Actinomycetota</taxon>
        <taxon>Actinomycetes</taxon>
        <taxon>Micromonosporales</taxon>
        <taxon>Micromonosporaceae</taxon>
        <taxon>Paractinoplanes</taxon>
    </lineage>
</organism>
<evidence type="ECO:0000313" key="2">
    <source>
        <dbReference type="EMBL" id="GIE12412.1"/>
    </source>
</evidence>
<keyword evidence="1" id="KW-1133">Transmembrane helix</keyword>
<keyword evidence="1" id="KW-0472">Membrane</keyword>
<evidence type="ECO:0000256" key="1">
    <source>
        <dbReference type="SAM" id="Phobius"/>
    </source>
</evidence>
<keyword evidence="1" id="KW-0812">Transmembrane</keyword>
<keyword evidence="3" id="KW-1185">Reference proteome</keyword>
<feature type="transmembrane region" description="Helical" evidence="1">
    <location>
        <begin position="6"/>
        <end position="25"/>
    </location>
</feature>
<dbReference type="RefSeq" id="WP_203818873.1">
    <property type="nucleotide sequence ID" value="NZ_BAAABP010000054.1"/>
</dbReference>
<gene>
    <name evidence="2" type="ORF">Afe05nite_42520</name>
</gene>
<name>A0A919J2Y0_9ACTN</name>
<proteinExistence type="predicted"/>
<reference evidence="2" key="1">
    <citation type="submission" date="2021-01" db="EMBL/GenBank/DDBJ databases">
        <title>Whole genome shotgun sequence of Actinoplanes ferrugineus NBRC 15555.</title>
        <authorList>
            <person name="Komaki H."/>
            <person name="Tamura T."/>
        </authorList>
    </citation>
    <scope>NUCLEOTIDE SEQUENCE</scope>
    <source>
        <strain evidence="2">NBRC 15555</strain>
    </source>
</reference>
<evidence type="ECO:0000313" key="3">
    <source>
        <dbReference type="Proteomes" id="UP000598174"/>
    </source>
</evidence>
<protein>
    <submittedName>
        <fullName evidence="2">Uncharacterized protein</fullName>
    </submittedName>
</protein>
<dbReference type="EMBL" id="BOMM01000038">
    <property type="protein sequence ID" value="GIE12412.1"/>
    <property type="molecule type" value="Genomic_DNA"/>
</dbReference>
<comment type="caution">
    <text evidence="2">The sequence shown here is derived from an EMBL/GenBank/DDBJ whole genome shotgun (WGS) entry which is preliminary data.</text>
</comment>
<dbReference type="Proteomes" id="UP000598174">
    <property type="component" value="Unassembled WGS sequence"/>
</dbReference>
<dbReference type="AlphaFoldDB" id="A0A919J2Y0"/>
<accession>A0A919J2Y0</accession>
<sequence length="58" mass="6093">MPKKRGWPWVVGAVALGATAVLAVVRDPLLLPGDHEVTGYAVDDAISGEVDNAPAHWC</sequence>